<dbReference type="Proteomes" id="UP000597459">
    <property type="component" value="Unassembled WGS sequence"/>
</dbReference>
<protein>
    <submittedName>
        <fullName evidence="1">Uncharacterized protein</fullName>
    </submittedName>
</protein>
<dbReference type="EMBL" id="WOTH01000005">
    <property type="protein sequence ID" value="NHO53144.1"/>
    <property type="molecule type" value="Genomic_DNA"/>
</dbReference>
<sequence length="52" mass="5984">MRAYREEWGWPESLFRNGTDVIMPGVSSRDIACKGIADKGFGERRFSDRFQG</sequence>
<dbReference type="AlphaFoldDB" id="A0A967B4Q4"/>
<reference evidence="1" key="1">
    <citation type="submission" date="2019-11" db="EMBL/GenBank/DDBJ databases">
        <title>Description of new Acetobacter species.</title>
        <authorList>
            <person name="Cleenwerck I."/>
            <person name="Sombolestani A.S."/>
        </authorList>
    </citation>
    <scope>NUCLEOTIDE SEQUENCE</scope>
    <source>
        <strain evidence="1">LMG 1626</strain>
    </source>
</reference>
<accession>A0A967B4Q4</accession>
<keyword evidence="2" id="KW-1185">Reference proteome</keyword>
<proteinExistence type="predicted"/>
<name>A0A967B4Q4_9PROT</name>
<evidence type="ECO:0000313" key="1">
    <source>
        <dbReference type="EMBL" id="NHO53144.1"/>
    </source>
</evidence>
<gene>
    <name evidence="1" type="ORF">GOB87_04105</name>
</gene>
<evidence type="ECO:0000313" key="2">
    <source>
        <dbReference type="Proteomes" id="UP000597459"/>
    </source>
</evidence>
<dbReference type="RefSeq" id="WP_166313282.1">
    <property type="nucleotide sequence ID" value="NZ_WOTH01000005.1"/>
</dbReference>
<comment type="caution">
    <text evidence="1">The sequence shown here is derived from an EMBL/GenBank/DDBJ whole genome shotgun (WGS) entry which is preliminary data.</text>
</comment>
<organism evidence="1 2">
    <name type="scientific">Acetobacter estunensis</name>
    <dbReference type="NCBI Taxonomy" id="104097"/>
    <lineage>
        <taxon>Bacteria</taxon>
        <taxon>Pseudomonadati</taxon>
        <taxon>Pseudomonadota</taxon>
        <taxon>Alphaproteobacteria</taxon>
        <taxon>Acetobacterales</taxon>
        <taxon>Acetobacteraceae</taxon>
        <taxon>Acetobacter</taxon>
    </lineage>
</organism>